<feature type="region of interest" description="Disordered" evidence="1">
    <location>
        <begin position="113"/>
        <end position="139"/>
    </location>
</feature>
<accession>A0ABP9KSX7</accession>
<evidence type="ECO:0000313" key="3">
    <source>
        <dbReference type="Proteomes" id="UP001500603"/>
    </source>
</evidence>
<dbReference type="EMBL" id="BAABJM010000005">
    <property type="protein sequence ID" value="GAA5062315.1"/>
    <property type="molecule type" value="Genomic_DNA"/>
</dbReference>
<sequence length="337" mass="34175">MLAVLAVLSVLGGGHAIFSMFTSDAPPPVDGSATVAIGHAQLVGSFAERFVVTYLGAAAGQQDRLAEFVTVPQVSLPSKGKEVSDPAVIYLSREVSGAGLEVWSATISVTDHAGGTDTGTTRAGASTTHATTGAKSTAKDEQAAERLHEYYRVPVVLAGGRPRAMALPAMVEPPARGEDLGAVYDSPCSSETPLAQVTSGFLTTFLTGTGDVGRYTALGVPIVALRPAPFTGLDGVTVTADDSGCGANGTVAHVLATVNPKTESATAATLVYPLTLVRDGGQWQVQSMDSIPALSQPLSVIANQDPGRGNASSTESAAATTSTALSSAVQIPPATQK</sequence>
<feature type="compositionally biased region" description="Low complexity" evidence="1">
    <location>
        <begin position="311"/>
        <end position="328"/>
    </location>
</feature>
<evidence type="ECO:0000313" key="2">
    <source>
        <dbReference type="EMBL" id="GAA5062315.1"/>
    </source>
</evidence>
<organism evidence="2 3">
    <name type="scientific">Nocardia callitridis</name>
    <dbReference type="NCBI Taxonomy" id="648753"/>
    <lineage>
        <taxon>Bacteria</taxon>
        <taxon>Bacillati</taxon>
        <taxon>Actinomycetota</taxon>
        <taxon>Actinomycetes</taxon>
        <taxon>Mycobacteriales</taxon>
        <taxon>Nocardiaceae</taxon>
        <taxon>Nocardia</taxon>
    </lineage>
</organism>
<feature type="region of interest" description="Disordered" evidence="1">
    <location>
        <begin position="301"/>
        <end position="337"/>
    </location>
</feature>
<reference evidence="3" key="1">
    <citation type="journal article" date="2019" name="Int. J. Syst. Evol. Microbiol.">
        <title>The Global Catalogue of Microorganisms (GCM) 10K type strain sequencing project: providing services to taxonomists for standard genome sequencing and annotation.</title>
        <authorList>
            <consortium name="The Broad Institute Genomics Platform"/>
            <consortium name="The Broad Institute Genome Sequencing Center for Infectious Disease"/>
            <person name="Wu L."/>
            <person name="Ma J."/>
        </authorList>
    </citation>
    <scope>NUCLEOTIDE SEQUENCE [LARGE SCALE GENOMIC DNA]</scope>
    <source>
        <strain evidence="3">JCM 18298</strain>
    </source>
</reference>
<name>A0ABP9KSX7_9NOCA</name>
<keyword evidence="3" id="KW-1185">Reference proteome</keyword>
<evidence type="ECO:0008006" key="4">
    <source>
        <dbReference type="Google" id="ProtNLM"/>
    </source>
</evidence>
<protein>
    <recommendedName>
        <fullName evidence="4">Conjugal transfer protein</fullName>
    </recommendedName>
</protein>
<evidence type="ECO:0000256" key="1">
    <source>
        <dbReference type="SAM" id="MobiDB-lite"/>
    </source>
</evidence>
<proteinExistence type="predicted"/>
<feature type="compositionally biased region" description="Low complexity" evidence="1">
    <location>
        <begin position="113"/>
        <end position="136"/>
    </location>
</feature>
<gene>
    <name evidence="2" type="ORF">GCM10023318_45810</name>
</gene>
<dbReference type="Pfam" id="PF12642">
    <property type="entry name" value="TpcC"/>
    <property type="match status" value="1"/>
</dbReference>
<comment type="caution">
    <text evidence="2">The sequence shown here is derived from an EMBL/GenBank/DDBJ whole genome shotgun (WGS) entry which is preliminary data.</text>
</comment>
<dbReference type="InterPro" id="IPR024735">
    <property type="entry name" value="TcpC"/>
</dbReference>
<dbReference type="Proteomes" id="UP001500603">
    <property type="component" value="Unassembled WGS sequence"/>
</dbReference>